<reference evidence="3 4" key="1">
    <citation type="submission" date="2023-08" db="EMBL/GenBank/DDBJ databases">
        <title>Helicovermis profunda gen. nov., sp. nov., a novel mesophilic, fermentative bacterium within the Bacillota from a deep-sea hydrothermal vent chimney.</title>
        <authorList>
            <person name="Miyazaki U."/>
            <person name="Mizutani D."/>
            <person name="Hashimoto Y."/>
            <person name="Tame A."/>
            <person name="Sawayama S."/>
            <person name="Miyazaki J."/>
            <person name="Takai K."/>
            <person name="Nakagawa S."/>
        </authorList>
    </citation>
    <scope>NUCLEOTIDE SEQUENCE [LARGE SCALE GENOMIC DNA]</scope>
    <source>
        <strain evidence="3 4">S502</strain>
    </source>
</reference>
<keyword evidence="4" id="KW-1185">Reference proteome</keyword>
<dbReference type="RefSeq" id="WP_338535869.1">
    <property type="nucleotide sequence ID" value="NZ_AP028654.1"/>
</dbReference>
<feature type="domain" description="HTH cro/C1-type" evidence="2">
    <location>
        <begin position="8"/>
        <end position="62"/>
    </location>
</feature>
<dbReference type="InterPro" id="IPR010982">
    <property type="entry name" value="Lambda_DNA-bd_dom_sf"/>
</dbReference>
<evidence type="ECO:0000259" key="2">
    <source>
        <dbReference type="PROSITE" id="PS50943"/>
    </source>
</evidence>
<protein>
    <submittedName>
        <fullName evidence="3">Helix-turn-helix transcriptional regulator</fullName>
    </submittedName>
</protein>
<dbReference type="PROSITE" id="PS50943">
    <property type="entry name" value="HTH_CROC1"/>
    <property type="match status" value="1"/>
</dbReference>
<organism evidence="3 4">
    <name type="scientific">Helicovermis profundi</name>
    <dbReference type="NCBI Taxonomy" id="3065157"/>
    <lineage>
        <taxon>Bacteria</taxon>
        <taxon>Bacillati</taxon>
        <taxon>Bacillota</taxon>
        <taxon>Clostridia</taxon>
        <taxon>Helicovermis</taxon>
    </lineage>
</organism>
<evidence type="ECO:0000313" key="3">
    <source>
        <dbReference type="EMBL" id="BEP30273.1"/>
    </source>
</evidence>
<dbReference type="SMART" id="SM00530">
    <property type="entry name" value="HTH_XRE"/>
    <property type="match status" value="1"/>
</dbReference>
<sequence>MSTIGNRITILRNQHGMTQKKLANLADITEASLSRYENGLREPKISTIIKLTNVLKCTVDYLVGNTDIKDGVVISTAAIPEKLREIGAEYLSAAKELEDANIKATDVTEFIRIVKNN</sequence>
<dbReference type="Proteomes" id="UP001321786">
    <property type="component" value="Chromosome"/>
</dbReference>
<dbReference type="AlphaFoldDB" id="A0AAU9EKZ5"/>
<evidence type="ECO:0000256" key="1">
    <source>
        <dbReference type="ARBA" id="ARBA00023125"/>
    </source>
</evidence>
<dbReference type="SUPFAM" id="SSF47413">
    <property type="entry name" value="lambda repressor-like DNA-binding domains"/>
    <property type="match status" value="1"/>
</dbReference>
<dbReference type="KEGG" id="hprf:HLPR_26040"/>
<dbReference type="PANTHER" id="PTHR46558">
    <property type="entry name" value="TRACRIPTIONAL REGULATORY PROTEIN-RELATED-RELATED"/>
    <property type="match status" value="1"/>
</dbReference>
<accession>A0AAU9EKZ5</accession>
<keyword evidence="1" id="KW-0238">DNA-binding</keyword>
<dbReference type="EMBL" id="AP028654">
    <property type="protein sequence ID" value="BEP30273.1"/>
    <property type="molecule type" value="Genomic_DNA"/>
</dbReference>
<name>A0AAU9EKZ5_9FIRM</name>
<dbReference type="InterPro" id="IPR001387">
    <property type="entry name" value="Cro/C1-type_HTH"/>
</dbReference>
<proteinExistence type="predicted"/>
<dbReference type="GO" id="GO:0003677">
    <property type="term" value="F:DNA binding"/>
    <property type="evidence" value="ECO:0007669"/>
    <property type="project" value="UniProtKB-KW"/>
</dbReference>
<dbReference type="PANTHER" id="PTHR46558:SF4">
    <property type="entry name" value="DNA-BIDING PHAGE PROTEIN"/>
    <property type="match status" value="1"/>
</dbReference>
<dbReference type="CDD" id="cd00093">
    <property type="entry name" value="HTH_XRE"/>
    <property type="match status" value="1"/>
</dbReference>
<dbReference type="Gene3D" id="1.10.260.40">
    <property type="entry name" value="lambda repressor-like DNA-binding domains"/>
    <property type="match status" value="1"/>
</dbReference>
<evidence type="ECO:0000313" key="4">
    <source>
        <dbReference type="Proteomes" id="UP001321786"/>
    </source>
</evidence>
<dbReference type="Pfam" id="PF01381">
    <property type="entry name" value="HTH_3"/>
    <property type="match status" value="1"/>
</dbReference>
<gene>
    <name evidence="3" type="ORF">HLPR_26040</name>
</gene>